<dbReference type="STRING" id="1147741.A0A0R3RJ33"/>
<evidence type="ECO:0000256" key="3">
    <source>
        <dbReference type="ARBA" id="ARBA00023134"/>
    </source>
</evidence>
<feature type="region of interest" description="Disordered" evidence="6">
    <location>
        <begin position="168"/>
        <end position="197"/>
    </location>
</feature>
<reference evidence="8" key="1">
    <citation type="submission" date="2017-02" db="UniProtKB">
        <authorList>
            <consortium name="WormBaseParasite"/>
        </authorList>
    </citation>
    <scope>IDENTIFICATION</scope>
</reference>
<dbReference type="PROSITE" id="PS51421">
    <property type="entry name" value="RAS"/>
    <property type="match status" value="1"/>
</dbReference>
<dbReference type="SUPFAM" id="SSF52540">
    <property type="entry name" value="P-loop containing nucleoside triphosphate hydrolases"/>
    <property type="match status" value="1"/>
</dbReference>
<dbReference type="PROSITE" id="PS51419">
    <property type="entry name" value="RAB"/>
    <property type="match status" value="1"/>
</dbReference>
<dbReference type="SMART" id="SM00175">
    <property type="entry name" value="RAB"/>
    <property type="match status" value="1"/>
</dbReference>
<dbReference type="InterPro" id="IPR005225">
    <property type="entry name" value="Small_GTP-bd"/>
</dbReference>
<dbReference type="Gene3D" id="3.40.50.300">
    <property type="entry name" value="P-loop containing nucleotide triphosphate hydrolases"/>
    <property type="match status" value="1"/>
</dbReference>
<protein>
    <submittedName>
        <fullName evidence="8">Ras-related protein Rab-11A</fullName>
    </submittedName>
</protein>
<dbReference type="InterPro" id="IPR027417">
    <property type="entry name" value="P-loop_NTPase"/>
</dbReference>
<dbReference type="Pfam" id="PF00071">
    <property type="entry name" value="Ras"/>
    <property type="match status" value="1"/>
</dbReference>
<evidence type="ECO:0000256" key="5">
    <source>
        <dbReference type="ARBA" id="ARBA00023289"/>
    </source>
</evidence>
<accession>A0A0R3RJ33</accession>
<dbReference type="PRINTS" id="PR00449">
    <property type="entry name" value="RASTRNSFRMNG"/>
</dbReference>
<feature type="compositionally biased region" description="Basic residues" evidence="6">
    <location>
        <begin position="187"/>
        <end position="197"/>
    </location>
</feature>
<keyword evidence="4" id="KW-0449">Lipoprotein</keyword>
<keyword evidence="5" id="KW-0636">Prenylation</keyword>
<evidence type="ECO:0000313" key="7">
    <source>
        <dbReference type="Proteomes" id="UP000050640"/>
    </source>
</evidence>
<dbReference type="GO" id="GO:0005525">
    <property type="term" value="F:GTP binding"/>
    <property type="evidence" value="ECO:0007669"/>
    <property type="project" value="UniProtKB-KW"/>
</dbReference>
<evidence type="ECO:0000256" key="1">
    <source>
        <dbReference type="ARBA" id="ARBA00006270"/>
    </source>
</evidence>
<evidence type="ECO:0000256" key="4">
    <source>
        <dbReference type="ARBA" id="ARBA00023288"/>
    </source>
</evidence>
<proteinExistence type="inferred from homology"/>
<evidence type="ECO:0000256" key="2">
    <source>
        <dbReference type="ARBA" id="ARBA00022741"/>
    </source>
</evidence>
<dbReference type="Proteomes" id="UP000050640">
    <property type="component" value="Unplaced"/>
</dbReference>
<dbReference type="WBParaSite" id="EEL_0000149101-mRNA-1">
    <property type="protein sequence ID" value="EEL_0000149101-mRNA-1"/>
    <property type="gene ID" value="EEL_0000149101"/>
</dbReference>
<name>A0A0R3RJ33_9BILA</name>
<dbReference type="AlphaFoldDB" id="A0A0R3RJ33"/>
<keyword evidence="7" id="KW-1185">Reference proteome</keyword>
<evidence type="ECO:0000313" key="8">
    <source>
        <dbReference type="WBParaSite" id="EEL_0000149101-mRNA-1"/>
    </source>
</evidence>
<dbReference type="PANTHER" id="PTHR47980">
    <property type="entry name" value="LD44762P"/>
    <property type="match status" value="1"/>
</dbReference>
<dbReference type="FunFam" id="3.40.50.300:FF:001447">
    <property type="entry name" value="Ras-related protein Rab-1B"/>
    <property type="match status" value="1"/>
</dbReference>
<evidence type="ECO:0000256" key="6">
    <source>
        <dbReference type="SAM" id="MobiDB-lite"/>
    </source>
</evidence>
<dbReference type="SMART" id="SM00173">
    <property type="entry name" value="RAS"/>
    <property type="match status" value="1"/>
</dbReference>
<organism evidence="7 8">
    <name type="scientific">Elaeophora elaphi</name>
    <dbReference type="NCBI Taxonomy" id="1147741"/>
    <lineage>
        <taxon>Eukaryota</taxon>
        <taxon>Metazoa</taxon>
        <taxon>Ecdysozoa</taxon>
        <taxon>Nematoda</taxon>
        <taxon>Chromadorea</taxon>
        <taxon>Rhabditida</taxon>
        <taxon>Spirurina</taxon>
        <taxon>Spiruromorpha</taxon>
        <taxon>Filarioidea</taxon>
        <taxon>Onchocercidae</taxon>
        <taxon>Elaeophora</taxon>
    </lineage>
</organism>
<comment type="similarity">
    <text evidence="1">Belongs to the small GTPase superfamily. Rab family.</text>
</comment>
<dbReference type="InterPro" id="IPR050305">
    <property type="entry name" value="Small_GTPase_Rab"/>
</dbReference>
<dbReference type="NCBIfam" id="TIGR00231">
    <property type="entry name" value="small_GTP"/>
    <property type="match status" value="1"/>
</dbReference>
<dbReference type="InterPro" id="IPR001806">
    <property type="entry name" value="Small_GTPase"/>
</dbReference>
<dbReference type="SMART" id="SM00174">
    <property type="entry name" value="RHO"/>
    <property type="match status" value="1"/>
</dbReference>
<dbReference type="GO" id="GO:0003924">
    <property type="term" value="F:GTPase activity"/>
    <property type="evidence" value="ECO:0007669"/>
    <property type="project" value="InterPro"/>
</dbReference>
<sequence length="197" mass="22589">VKLQIWDTAGKERFRTITSTQLLDDRVFFANAKCYYRGTHGVIVVYEVTSGDSFSNVKRWLHEIDTNCENVQKVLVGNKADDPERRVVLEVDARRFAETMKIPFFETSAKENINVEEVTFILFPYNVSRQNYQFLRKGIEAKILNSFGMVLQMFNCITRLVLEAKLRSPQPNTGDSGGGVRLGGSNLRRHEKRKCCS</sequence>
<keyword evidence="3" id="KW-0342">GTP-binding</keyword>
<keyword evidence="2" id="KW-0547">Nucleotide-binding</keyword>